<dbReference type="STRING" id="1895771.BGO89_00825"/>
<evidence type="ECO:0008006" key="3">
    <source>
        <dbReference type="Google" id="ProtNLM"/>
    </source>
</evidence>
<dbReference type="Pfam" id="PF08713">
    <property type="entry name" value="DNA_alkylation"/>
    <property type="match status" value="1"/>
</dbReference>
<dbReference type="SUPFAM" id="SSF48371">
    <property type="entry name" value="ARM repeat"/>
    <property type="match status" value="1"/>
</dbReference>
<dbReference type="Proteomes" id="UP000184233">
    <property type="component" value="Unassembled WGS sequence"/>
</dbReference>
<dbReference type="AlphaFoldDB" id="A0A1M3L6H1"/>
<dbReference type="Gene3D" id="1.20.1660.10">
    <property type="entry name" value="Hypothetical protein (EF3068)"/>
    <property type="match status" value="1"/>
</dbReference>
<dbReference type="CDD" id="cd07064">
    <property type="entry name" value="AlkD_like_1"/>
    <property type="match status" value="1"/>
</dbReference>
<dbReference type="InterPro" id="IPR014825">
    <property type="entry name" value="DNA_alkylation"/>
</dbReference>
<proteinExistence type="predicted"/>
<reference evidence="1 2" key="1">
    <citation type="submission" date="2016-09" db="EMBL/GenBank/DDBJ databases">
        <title>Genome-resolved meta-omics ties microbial dynamics to process performance in biotechnology for thiocyanate degradation.</title>
        <authorList>
            <person name="Kantor R.S."/>
            <person name="Huddy R.J."/>
            <person name="Iyer R."/>
            <person name="Thomas B.C."/>
            <person name="Brown C.T."/>
            <person name="Anantharaman K."/>
            <person name="Tringe S."/>
            <person name="Hettich R.L."/>
            <person name="Harrison S.T."/>
            <person name="Banfield J.F."/>
        </authorList>
    </citation>
    <scope>NUCLEOTIDE SEQUENCE [LARGE SCALE GENOMIC DNA]</scope>
    <source>
        <strain evidence="1">59-99</strain>
    </source>
</reference>
<dbReference type="PANTHER" id="PTHR34070">
    <property type="entry name" value="ARMADILLO-TYPE FOLD"/>
    <property type="match status" value="1"/>
</dbReference>
<evidence type="ECO:0000313" key="2">
    <source>
        <dbReference type="Proteomes" id="UP000184233"/>
    </source>
</evidence>
<protein>
    <recommendedName>
        <fullName evidence="3">DNA alkylation repair protein</fullName>
    </recommendedName>
</protein>
<organism evidence="1 2">
    <name type="scientific">Candidatus Kapaibacterium thiocyanatum</name>
    <dbReference type="NCBI Taxonomy" id="1895771"/>
    <lineage>
        <taxon>Bacteria</taxon>
        <taxon>Pseudomonadati</taxon>
        <taxon>Candidatus Kapaibacteriota</taxon>
        <taxon>Candidatus Kapaibacteriia</taxon>
        <taxon>Candidatus Kapaibacteriales</taxon>
        <taxon>Candidatus Kapaibacteriaceae</taxon>
        <taxon>Candidatus Kapaibacterium</taxon>
    </lineage>
</organism>
<accession>A0A1M3L6H1</accession>
<evidence type="ECO:0000313" key="1">
    <source>
        <dbReference type="EMBL" id="OJX61168.1"/>
    </source>
</evidence>
<dbReference type="EMBL" id="MKVH01000002">
    <property type="protein sequence ID" value="OJX61168.1"/>
    <property type="molecule type" value="Genomic_DNA"/>
</dbReference>
<sequence length="220" mass="25260">MSFADTIIRTFRDHADPEQAAEMSAYMKDNFPFFGIPMPLRTALTKACLLEHGKPSSFRTEVAKLWAVPQRECHYVACALLIKYAKQLKPADLPVIESMITSNSWWDTVDMLSSKIAAAIVRADPGLRTSIASKWIEDDNFWLQRSAILLQLHYKLDTDPELLFRCIMRRADSTEFFVRKGAGWALREYSKIDPKIVRTFIDAHYDELSSLTVREGSRYC</sequence>
<name>A0A1M3L6H1_9BACT</name>
<dbReference type="Gene3D" id="1.25.40.290">
    <property type="entry name" value="ARM repeat domains"/>
    <property type="match status" value="1"/>
</dbReference>
<comment type="caution">
    <text evidence="1">The sequence shown here is derived from an EMBL/GenBank/DDBJ whole genome shotgun (WGS) entry which is preliminary data.</text>
</comment>
<dbReference type="PANTHER" id="PTHR34070:SF1">
    <property type="entry name" value="DNA ALKYLATION REPAIR PROTEIN"/>
    <property type="match status" value="1"/>
</dbReference>
<dbReference type="InterPro" id="IPR016024">
    <property type="entry name" value="ARM-type_fold"/>
</dbReference>
<gene>
    <name evidence="1" type="ORF">BGO89_00825</name>
</gene>